<dbReference type="InterPro" id="IPR040411">
    <property type="entry name" value="At5g23160-like"/>
</dbReference>
<sequence length="317" mass="34651">MIPKDSTAAAAGPPSTSSRSSCFLGCFGFSGDKNNIIIMQPQVPINEIKEVNSTSRRRRRRWIPKWSFGCKKPLNDVVSPAKREGKWEIIQVVGEDPALTKKLTKKVIMEEQKVPGRKKWADIVRRENGSVGSRRKETKPAATSATGDGMEPKSQKKVTVAQPPFVSSPLKVPLTQSNPLPPAKKQKVPKPPTAGGGVDETVLRKTTPSGGEFDSVIAMGILLAILIIMLLWGKLCAIFFTCAWFLVVAAGKRTAVAAAEGRPPESPEKVNLESEEYKKKVVLEGLLQRNHRNVAGRLLLGEKRRKNTLGQSKEVNG</sequence>
<gene>
    <name evidence="3" type="ORF">SSX86_004631</name>
</gene>
<evidence type="ECO:0000256" key="2">
    <source>
        <dbReference type="SAM" id="Phobius"/>
    </source>
</evidence>
<keyword evidence="4" id="KW-1185">Reference proteome</keyword>
<feature type="region of interest" description="Disordered" evidence="1">
    <location>
        <begin position="126"/>
        <end position="203"/>
    </location>
</feature>
<keyword evidence="2" id="KW-0472">Membrane</keyword>
<keyword evidence="2" id="KW-1133">Transmembrane helix</keyword>
<dbReference type="AlphaFoldDB" id="A0AAP0DSF5"/>
<accession>A0AAP0DSF5</accession>
<dbReference type="PANTHER" id="PTHR34379">
    <property type="entry name" value="OS07G0553800 PROTEIN"/>
    <property type="match status" value="1"/>
</dbReference>
<proteinExistence type="predicted"/>
<keyword evidence="2" id="KW-0812">Transmembrane</keyword>
<dbReference type="EMBL" id="JBCNJP010000007">
    <property type="protein sequence ID" value="KAK9076298.1"/>
    <property type="molecule type" value="Genomic_DNA"/>
</dbReference>
<reference evidence="3 4" key="1">
    <citation type="submission" date="2024-04" db="EMBL/GenBank/DDBJ databases">
        <title>The reference genome of an endangered Asteraceae, Deinandra increscens subsp. villosa, native to the Central Coast of California.</title>
        <authorList>
            <person name="Guilliams M."/>
            <person name="Hasenstab-Lehman K."/>
            <person name="Meyer R."/>
            <person name="Mcevoy S."/>
        </authorList>
    </citation>
    <scope>NUCLEOTIDE SEQUENCE [LARGE SCALE GENOMIC DNA]</scope>
    <source>
        <tissue evidence="3">Leaf</tissue>
    </source>
</reference>
<dbReference type="Proteomes" id="UP001408789">
    <property type="component" value="Unassembled WGS sequence"/>
</dbReference>
<dbReference type="PANTHER" id="PTHR34379:SF3">
    <property type="entry name" value="PROTEIN, PUTATIVE-RELATED"/>
    <property type="match status" value="1"/>
</dbReference>
<feature type="compositionally biased region" description="Basic and acidic residues" evidence="1">
    <location>
        <begin position="126"/>
        <end position="139"/>
    </location>
</feature>
<organism evidence="3 4">
    <name type="scientific">Deinandra increscens subsp. villosa</name>
    <dbReference type="NCBI Taxonomy" id="3103831"/>
    <lineage>
        <taxon>Eukaryota</taxon>
        <taxon>Viridiplantae</taxon>
        <taxon>Streptophyta</taxon>
        <taxon>Embryophyta</taxon>
        <taxon>Tracheophyta</taxon>
        <taxon>Spermatophyta</taxon>
        <taxon>Magnoliopsida</taxon>
        <taxon>eudicotyledons</taxon>
        <taxon>Gunneridae</taxon>
        <taxon>Pentapetalae</taxon>
        <taxon>asterids</taxon>
        <taxon>campanulids</taxon>
        <taxon>Asterales</taxon>
        <taxon>Asteraceae</taxon>
        <taxon>Asteroideae</taxon>
        <taxon>Heliantheae alliance</taxon>
        <taxon>Madieae</taxon>
        <taxon>Madiinae</taxon>
        <taxon>Deinandra</taxon>
    </lineage>
</organism>
<protein>
    <submittedName>
        <fullName evidence="3">Uncharacterized protein</fullName>
    </submittedName>
</protein>
<name>A0AAP0DSF5_9ASTR</name>
<evidence type="ECO:0000313" key="4">
    <source>
        <dbReference type="Proteomes" id="UP001408789"/>
    </source>
</evidence>
<evidence type="ECO:0000256" key="1">
    <source>
        <dbReference type="SAM" id="MobiDB-lite"/>
    </source>
</evidence>
<feature type="transmembrane region" description="Helical" evidence="2">
    <location>
        <begin position="216"/>
        <end position="247"/>
    </location>
</feature>
<evidence type="ECO:0000313" key="3">
    <source>
        <dbReference type="EMBL" id="KAK9076298.1"/>
    </source>
</evidence>
<comment type="caution">
    <text evidence="3">The sequence shown here is derived from an EMBL/GenBank/DDBJ whole genome shotgun (WGS) entry which is preliminary data.</text>
</comment>